<protein>
    <submittedName>
        <fullName evidence="2">Uncharacterized protein</fullName>
    </submittedName>
</protein>
<evidence type="ECO:0000313" key="3">
    <source>
        <dbReference type="Proteomes" id="UP001223072"/>
    </source>
</evidence>
<evidence type="ECO:0000313" key="2">
    <source>
        <dbReference type="EMBL" id="MDQ0932985.1"/>
    </source>
</evidence>
<comment type="caution">
    <text evidence="2">The sequence shown here is derived from an EMBL/GenBank/DDBJ whole genome shotgun (WGS) entry which is preliminary data.</text>
</comment>
<organism evidence="2 3">
    <name type="scientific">Streptomyces turgidiscabies</name>
    <dbReference type="NCBI Taxonomy" id="85558"/>
    <lineage>
        <taxon>Bacteria</taxon>
        <taxon>Bacillati</taxon>
        <taxon>Actinomycetota</taxon>
        <taxon>Actinomycetes</taxon>
        <taxon>Kitasatosporales</taxon>
        <taxon>Streptomycetaceae</taxon>
        <taxon>Streptomyces</taxon>
    </lineage>
</organism>
<dbReference type="EMBL" id="JAUSZS010000003">
    <property type="protein sequence ID" value="MDQ0932985.1"/>
    <property type="molecule type" value="Genomic_DNA"/>
</dbReference>
<dbReference type="Proteomes" id="UP001223072">
    <property type="component" value="Unassembled WGS sequence"/>
</dbReference>
<proteinExistence type="predicted"/>
<accession>A0ABU0RPX2</accession>
<feature type="compositionally biased region" description="Low complexity" evidence="1">
    <location>
        <begin position="8"/>
        <end position="22"/>
    </location>
</feature>
<name>A0ABU0RPX2_9ACTN</name>
<sequence>MTSRPPLSRSSTAMSSASRKGSCNGPIIADTITAIFRVAPKTAPAKANGDGSQLLATPWCSSVWTVVMPWASAYAAISIAAW</sequence>
<feature type="region of interest" description="Disordered" evidence="1">
    <location>
        <begin position="1"/>
        <end position="25"/>
    </location>
</feature>
<evidence type="ECO:0000256" key="1">
    <source>
        <dbReference type="SAM" id="MobiDB-lite"/>
    </source>
</evidence>
<gene>
    <name evidence="2" type="ORF">QFZ49_002915</name>
</gene>
<reference evidence="2 3" key="1">
    <citation type="submission" date="2023-07" db="EMBL/GenBank/DDBJ databases">
        <title>Comparative genomics of wheat-associated soil bacteria to identify genetic determinants of phenazine resistance.</title>
        <authorList>
            <person name="Mouncey N."/>
        </authorList>
    </citation>
    <scope>NUCLEOTIDE SEQUENCE [LARGE SCALE GENOMIC DNA]</scope>
    <source>
        <strain evidence="2 3">W2I16</strain>
    </source>
</reference>
<keyword evidence="3" id="KW-1185">Reference proteome</keyword>